<evidence type="ECO:0000259" key="2">
    <source>
        <dbReference type="Pfam" id="PF07835"/>
    </source>
</evidence>
<proteinExistence type="predicted"/>
<accession>A0A0U1NL00</accession>
<keyword evidence="1" id="KW-1133">Transmembrane helix</keyword>
<dbReference type="RefSeq" id="WP_048598839.1">
    <property type="nucleotide sequence ID" value="NZ_CAXIAP010000004.1"/>
</dbReference>
<evidence type="ECO:0000313" key="4">
    <source>
        <dbReference type="Proteomes" id="UP000048949"/>
    </source>
</evidence>
<evidence type="ECO:0000313" key="3">
    <source>
        <dbReference type="EMBL" id="CRK75406.1"/>
    </source>
</evidence>
<dbReference type="EC" id="1.9.3.1" evidence="3"/>
<feature type="transmembrane region" description="Helical" evidence="1">
    <location>
        <begin position="20"/>
        <end position="44"/>
    </location>
</feature>
<evidence type="ECO:0000256" key="1">
    <source>
        <dbReference type="SAM" id="Phobius"/>
    </source>
</evidence>
<keyword evidence="1" id="KW-0812">Transmembrane</keyword>
<dbReference type="Proteomes" id="UP000048949">
    <property type="component" value="Unassembled WGS sequence"/>
</dbReference>
<dbReference type="InterPro" id="IPR036596">
    <property type="entry name" value="Cyt-C_aa3_sf"/>
</dbReference>
<dbReference type="AlphaFoldDB" id="A0A0U1NL00"/>
<dbReference type="OrthoDB" id="7691500at2"/>
<reference evidence="3 4" key="1">
    <citation type="submission" date="2015-04" db="EMBL/GenBank/DDBJ databases">
        <authorList>
            <person name="Syromyatnikov M.Y."/>
            <person name="Popov V.N."/>
        </authorList>
    </citation>
    <scope>NUCLEOTIDE SEQUENCE [LARGE SCALE GENOMIC DNA]</scope>
    <source>
        <strain evidence="3 4">CECT 5292</strain>
    </source>
</reference>
<name>A0A0U1NL00_9RHOB</name>
<dbReference type="Gene3D" id="1.20.5.160">
    <property type="entry name" value="Bacterial aa3 type cytochrome c oxidase subunit IV"/>
    <property type="match status" value="1"/>
</dbReference>
<dbReference type="EMBL" id="CVQV01000006">
    <property type="protein sequence ID" value="CRK75406.1"/>
    <property type="molecule type" value="Genomic_DNA"/>
</dbReference>
<dbReference type="GO" id="GO:0016491">
    <property type="term" value="F:oxidoreductase activity"/>
    <property type="evidence" value="ECO:0007669"/>
    <property type="project" value="UniProtKB-KW"/>
</dbReference>
<keyword evidence="3" id="KW-0560">Oxidoreductase</keyword>
<keyword evidence="4" id="KW-1185">Reference proteome</keyword>
<dbReference type="SUPFAM" id="SSF81469">
    <property type="entry name" value="Bacterial aa3 type cytochrome c oxidase subunit IV"/>
    <property type="match status" value="1"/>
</dbReference>
<dbReference type="Pfam" id="PF07835">
    <property type="entry name" value="COX4_pro_2"/>
    <property type="match status" value="1"/>
</dbReference>
<feature type="domain" description="Cytochrome c oxidase subunit IV bacterial aa3 type" evidence="2">
    <location>
        <begin position="6"/>
        <end position="44"/>
    </location>
</feature>
<gene>
    <name evidence="3" type="primary">ctaH</name>
    <name evidence="3" type="ORF">NIG5292_01453</name>
</gene>
<keyword evidence="1" id="KW-0472">Membrane</keyword>
<sequence>MADDKHEHGKMDIEVQEKTFAGFVKFTTWSVVIIIATLILLAIIGG</sequence>
<dbReference type="InterPro" id="IPR012422">
    <property type="entry name" value="Cyt_c_oxidase_su4_bac-aa3"/>
</dbReference>
<protein>
    <submittedName>
        <fullName evidence="3">Cytochrome c oxidase subunit 4</fullName>
        <ecNumber evidence="3">1.9.3.1</ecNumber>
    </submittedName>
</protein>
<dbReference type="STRING" id="282199.GCA_001049735_01452"/>
<organism evidence="3 4">
    <name type="scientific">Nereida ignava</name>
    <dbReference type="NCBI Taxonomy" id="282199"/>
    <lineage>
        <taxon>Bacteria</taxon>
        <taxon>Pseudomonadati</taxon>
        <taxon>Pseudomonadota</taxon>
        <taxon>Alphaproteobacteria</taxon>
        <taxon>Rhodobacterales</taxon>
        <taxon>Roseobacteraceae</taxon>
        <taxon>Nereida</taxon>
    </lineage>
</organism>